<dbReference type="OMA" id="MMISFIS"/>
<proteinExistence type="predicted"/>
<dbReference type="AlphaFoldDB" id="G0MYU8"/>
<reference evidence="3" key="1">
    <citation type="submission" date="2011-07" db="EMBL/GenBank/DDBJ databases">
        <authorList>
            <consortium name="Caenorhabditis brenneri Sequencing and Analysis Consortium"/>
            <person name="Wilson R.K."/>
        </authorList>
    </citation>
    <scope>NUCLEOTIDE SEQUENCE [LARGE SCALE GENOMIC DNA]</scope>
    <source>
        <strain evidence="3">PB2801</strain>
    </source>
</reference>
<dbReference type="InParanoid" id="G0MYU8"/>
<dbReference type="FunCoup" id="G0MYU8">
    <property type="interactions" value="413"/>
</dbReference>
<dbReference type="OrthoDB" id="5797003at2759"/>
<keyword evidence="3" id="KW-1185">Reference proteome</keyword>
<accession>G0MYU8</accession>
<protein>
    <recommendedName>
        <fullName evidence="4">PDZ domain-containing protein</fullName>
    </recommendedName>
</protein>
<gene>
    <name evidence="2" type="ORF">CAEBREN_17755</name>
</gene>
<dbReference type="PANTHER" id="PTHR31327">
    <property type="entry name" value="SPERM MEIOSIS PDZ DOMAIN CONTAINING PROTEINS-RELATED"/>
    <property type="match status" value="1"/>
</dbReference>
<evidence type="ECO:0000256" key="1">
    <source>
        <dbReference type="SAM" id="MobiDB-lite"/>
    </source>
</evidence>
<feature type="compositionally biased region" description="Basic and acidic residues" evidence="1">
    <location>
        <begin position="179"/>
        <end position="192"/>
    </location>
</feature>
<dbReference type="eggNOG" id="KOG3528">
    <property type="taxonomic scope" value="Eukaryota"/>
</dbReference>
<feature type="region of interest" description="Disordered" evidence="1">
    <location>
        <begin position="177"/>
        <end position="201"/>
    </location>
</feature>
<evidence type="ECO:0008006" key="4">
    <source>
        <dbReference type="Google" id="ProtNLM"/>
    </source>
</evidence>
<organism evidence="3">
    <name type="scientific">Caenorhabditis brenneri</name>
    <name type="common">Nematode worm</name>
    <dbReference type="NCBI Taxonomy" id="135651"/>
    <lineage>
        <taxon>Eukaryota</taxon>
        <taxon>Metazoa</taxon>
        <taxon>Ecdysozoa</taxon>
        <taxon>Nematoda</taxon>
        <taxon>Chromadorea</taxon>
        <taxon>Rhabditida</taxon>
        <taxon>Rhabditina</taxon>
        <taxon>Rhabditomorpha</taxon>
        <taxon>Rhabditoidea</taxon>
        <taxon>Rhabditidae</taxon>
        <taxon>Peloderinae</taxon>
        <taxon>Caenorhabditis</taxon>
    </lineage>
</organism>
<dbReference type="InterPro" id="IPR040264">
    <property type="entry name" value="T15H9.4-like"/>
</dbReference>
<dbReference type="PANTHER" id="PTHR31327:SF2">
    <property type="entry name" value="PDZ DOMAIN-CONTAINING PROTEIN"/>
    <property type="match status" value="1"/>
</dbReference>
<dbReference type="Proteomes" id="UP000008068">
    <property type="component" value="Unassembled WGS sequence"/>
</dbReference>
<dbReference type="EMBL" id="GL379821">
    <property type="protein sequence ID" value="EGT47844.1"/>
    <property type="molecule type" value="Genomic_DNA"/>
</dbReference>
<evidence type="ECO:0000313" key="2">
    <source>
        <dbReference type="EMBL" id="EGT47844.1"/>
    </source>
</evidence>
<dbReference type="HOGENOM" id="CLU_947428_0_0_1"/>
<sequence>MKGETCTVEVIRRKGAVPATAERLRKTGQDVKPGHNLFILNLERPAQLRATAVGMKTVVIKKRCYITEALEDGIAYQMLGRGDVLVDIDHDPINKMATPDNTIRERLSKLSTGGKVTALVERPIDPEEAKDFERYIDSFTPKIKEQEVPYDVAKIGREASSMHFIILKKLTTPSCLSSDARRNKKATDKTSEAGESNISISTASTEMKIISDVDDIEDLKKVVTKSHAAGNSGYGGAFDDE</sequence>
<name>G0MYU8_CAEBE</name>
<evidence type="ECO:0000313" key="3">
    <source>
        <dbReference type="Proteomes" id="UP000008068"/>
    </source>
</evidence>
<dbReference type="STRING" id="135651.G0MYU8"/>